<evidence type="ECO:0000256" key="4">
    <source>
        <dbReference type="ARBA" id="ARBA00022989"/>
    </source>
</evidence>
<dbReference type="Gene3D" id="3.40.720.10">
    <property type="entry name" value="Alkaline Phosphatase, subunit A"/>
    <property type="match status" value="1"/>
</dbReference>
<keyword evidence="10" id="KW-1185">Reference proteome</keyword>
<dbReference type="KEGG" id="asim:FE240_04480"/>
<dbReference type="PANTHER" id="PTHR47371">
    <property type="entry name" value="LIPOTEICHOIC ACID SYNTHASE"/>
    <property type="match status" value="1"/>
</dbReference>
<evidence type="ECO:0000256" key="7">
    <source>
        <dbReference type="SAM" id="Phobius"/>
    </source>
</evidence>
<dbReference type="InterPro" id="IPR050448">
    <property type="entry name" value="OpgB/LTA_synthase_biosynth"/>
</dbReference>
<feature type="region of interest" description="Disordered" evidence="6">
    <location>
        <begin position="631"/>
        <end position="650"/>
    </location>
</feature>
<feature type="domain" description="Sulfatase N-terminal" evidence="8">
    <location>
        <begin position="261"/>
        <end position="529"/>
    </location>
</feature>
<name>A0A5J6WXK3_9GAMM</name>
<feature type="transmembrane region" description="Helical" evidence="7">
    <location>
        <begin position="48"/>
        <end position="68"/>
    </location>
</feature>
<keyword evidence="4 7" id="KW-1133">Transmembrane helix</keyword>
<sequence>MFARFLFAGLALLALLALLLKSLILLWSPASFAALSSAQQLEAIVWGFRFDLAAASLVWAPFALLCWLSVRLLRQRRLSWLWWWAPALLLTAMQLGDLMYFDNSGRHVGYEIRELTREFAGLFDTALKQYSLPMLGLLAVGLATALLCRRGAVLQGRLGPLRIELPLLLALLVAAVGIRGSLTELPMKPDRAYDIGNPQQALLSLNPAYAMLSGLLASSKGQASNPLYRQLPAPSNKALALLEPQRLRAAEPYQAPTRQVNVVLMLLESWPAEVMHSYNPAAPTKPAVTPNFDALHAKGLRTDGLLAGGRRTVEGFFGALCSYQNPLEAGVPNTALQSLPYHCLPELLSQAGWSTAVFQGMHKGETGSFAQQLGTQHSYGKLEMPPAQVEKNSWGYQDPDLYRFVVAQAKRETAPFFYMINNTTTHDDQLPPGEPWVFGKEDAKARQLSVLHYADKALGDFIRAFEQANIGPTLFVITADHTAGERSGHLGRYWIPFLLYATDGSVPARHVPGIGAQQDIAPTIMEYLGGRAPWFAGHSLLSQPPQGAGYATSGSLGWVSGKTVIEYPLQHPDQLTCYDWQQDLAMTTPQPCPAQASALRDLSWASTWYQQSLLFQGQTREFGRVDPASLLRNDSATQTAGGSATTQPAG</sequence>
<evidence type="ECO:0000256" key="5">
    <source>
        <dbReference type="ARBA" id="ARBA00023136"/>
    </source>
</evidence>
<evidence type="ECO:0000259" key="8">
    <source>
        <dbReference type="Pfam" id="PF00884"/>
    </source>
</evidence>
<organism evidence="9 10">
    <name type="scientific">Aeromonas simiae</name>
    <dbReference type="NCBI Taxonomy" id="218936"/>
    <lineage>
        <taxon>Bacteria</taxon>
        <taxon>Pseudomonadati</taxon>
        <taxon>Pseudomonadota</taxon>
        <taxon>Gammaproteobacteria</taxon>
        <taxon>Aeromonadales</taxon>
        <taxon>Aeromonadaceae</taxon>
        <taxon>Aeromonas</taxon>
    </lineage>
</organism>
<dbReference type="GO" id="GO:0005886">
    <property type="term" value="C:plasma membrane"/>
    <property type="evidence" value="ECO:0007669"/>
    <property type="project" value="UniProtKB-SubCell"/>
</dbReference>
<protein>
    <submittedName>
        <fullName evidence="9">LTA synthase family protein</fullName>
    </submittedName>
</protein>
<dbReference type="InterPro" id="IPR000917">
    <property type="entry name" value="Sulfatase_N"/>
</dbReference>
<dbReference type="SUPFAM" id="SSF53649">
    <property type="entry name" value="Alkaline phosphatase-like"/>
    <property type="match status" value="1"/>
</dbReference>
<dbReference type="PANTHER" id="PTHR47371:SF3">
    <property type="entry name" value="PHOSPHOGLYCEROL TRANSFERASE I"/>
    <property type="match status" value="1"/>
</dbReference>
<accession>A0A5J6WXK3</accession>
<evidence type="ECO:0000256" key="1">
    <source>
        <dbReference type="ARBA" id="ARBA00004651"/>
    </source>
</evidence>
<evidence type="ECO:0000256" key="2">
    <source>
        <dbReference type="ARBA" id="ARBA00022475"/>
    </source>
</evidence>
<comment type="subcellular location">
    <subcellularLocation>
        <location evidence="1">Cell membrane</location>
        <topology evidence="1">Multi-pass membrane protein</topology>
    </subcellularLocation>
</comment>
<keyword evidence="2" id="KW-1003">Cell membrane</keyword>
<feature type="transmembrane region" description="Helical" evidence="7">
    <location>
        <begin position="80"/>
        <end position="101"/>
    </location>
</feature>
<dbReference type="Pfam" id="PF00884">
    <property type="entry name" value="Sulfatase"/>
    <property type="match status" value="1"/>
</dbReference>
<proteinExistence type="predicted"/>
<feature type="transmembrane region" description="Helical" evidence="7">
    <location>
        <begin position="130"/>
        <end position="149"/>
    </location>
</feature>
<reference evidence="9 10" key="1">
    <citation type="submission" date="2019-05" db="EMBL/GenBank/DDBJ databases">
        <title>OXA-830, a novel chromosomally encoded expanded-spectrum class D beta-lactamase in Aeromonas simiae.</title>
        <authorList>
            <person name="Zhou W."/>
            <person name="Chen Q."/>
        </authorList>
    </citation>
    <scope>NUCLEOTIDE SEQUENCE [LARGE SCALE GENOMIC DNA]</scope>
    <source>
        <strain evidence="9 10">A6</strain>
    </source>
</reference>
<keyword evidence="5 7" id="KW-0472">Membrane</keyword>
<evidence type="ECO:0000313" key="10">
    <source>
        <dbReference type="Proteomes" id="UP000594034"/>
    </source>
</evidence>
<keyword evidence="3 7" id="KW-0812">Transmembrane</keyword>
<dbReference type="CDD" id="cd16015">
    <property type="entry name" value="LTA_synthase"/>
    <property type="match status" value="1"/>
</dbReference>
<feature type="compositionally biased region" description="Low complexity" evidence="6">
    <location>
        <begin position="635"/>
        <end position="650"/>
    </location>
</feature>
<evidence type="ECO:0000256" key="6">
    <source>
        <dbReference type="SAM" id="MobiDB-lite"/>
    </source>
</evidence>
<evidence type="ECO:0000313" key="9">
    <source>
        <dbReference type="EMBL" id="QFI54015.1"/>
    </source>
</evidence>
<dbReference type="InterPro" id="IPR017850">
    <property type="entry name" value="Alkaline_phosphatase_core_sf"/>
</dbReference>
<dbReference type="AlphaFoldDB" id="A0A5J6WXK3"/>
<gene>
    <name evidence="9" type="ORF">FE240_04480</name>
</gene>
<dbReference type="RefSeq" id="WP_193003535.1">
    <property type="nucleotide sequence ID" value="NZ_CP040449.1"/>
</dbReference>
<dbReference type="Proteomes" id="UP000594034">
    <property type="component" value="Chromosome"/>
</dbReference>
<dbReference type="EMBL" id="CP040449">
    <property type="protein sequence ID" value="QFI54015.1"/>
    <property type="molecule type" value="Genomic_DNA"/>
</dbReference>
<feature type="transmembrane region" description="Helical" evidence="7">
    <location>
        <begin position="161"/>
        <end position="182"/>
    </location>
</feature>
<evidence type="ECO:0000256" key="3">
    <source>
        <dbReference type="ARBA" id="ARBA00022692"/>
    </source>
</evidence>